<dbReference type="Proteomes" id="UP000032266">
    <property type="component" value="Chromosome"/>
</dbReference>
<accession>A0A0C5VKP0</accession>
<protein>
    <submittedName>
        <fullName evidence="2">Uncharacterized protein</fullName>
    </submittedName>
</protein>
<keyword evidence="1" id="KW-0812">Transmembrane</keyword>
<dbReference type="EMBL" id="CP007142">
    <property type="protein sequence ID" value="AJQ94856.1"/>
    <property type="molecule type" value="Genomic_DNA"/>
</dbReference>
<evidence type="ECO:0000313" key="2">
    <source>
        <dbReference type="EMBL" id="AJQ94856.1"/>
    </source>
</evidence>
<gene>
    <name evidence="2" type="ORF">YC6258_02818</name>
</gene>
<sequence length="233" mass="26471">MDVKETVISTSEVKKNLNEWKFYSLICTLLFLSGLVAGRFFSFNGDQLEKALKVISIISSLATIFGVLVAYLAFSSWKIQYKNAKLDLLIDNLEDAFNNLGQSIGQYYYSTLGVAKHHENAGTSVSYEVLRNKQDNSRLNWFETQSIYEAKFSKLTRHLNFTGIEVIEPPYIESQAVKLFQEAHSVYKSDDVHESDRRLTQNGNLLADLFKNGASGFEKLREKVLLTKRSTAD</sequence>
<evidence type="ECO:0000256" key="1">
    <source>
        <dbReference type="SAM" id="Phobius"/>
    </source>
</evidence>
<organism evidence="2 3">
    <name type="scientific">Gynuella sunshinyii YC6258</name>
    <dbReference type="NCBI Taxonomy" id="1445510"/>
    <lineage>
        <taxon>Bacteria</taxon>
        <taxon>Pseudomonadati</taxon>
        <taxon>Pseudomonadota</taxon>
        <taxon>Gammaproteobacteria</taxon>
        <taxon>Oceanospirillales</taxon>
        <taxon>Saccharospirillaceae</taxon>
        <taxon>Gynuella</taxon>
    </lineage>
</organism>
<dbReference type="KEGG" id="gsn:YC6258_02818"/>
<keyword evidence="1" id="KW-0472">Membrane</keyword>
<dbReference type="STRING" id="1445510.YC6258_02818"/>
<dbReference type="OrthoDB" id="7064531at2"/>
<feature type="transmembrane region" description="Helical" evidence="1">
    <location>
        <begin position="54"/>
        <end position="74"/>
    </location>
</feature>
<keyword evidence="3" id="KW-1185">Reference proteome</keyword>
<dbReference type="HOGENOM" id="CLU_1188611_0_0_6"/>
<proteinExistence type="predicted"/>
<evidence type="ECO:0000313" key="3">
    <source>
        <dbReference type="Proteomes" id="UP000032266"/>
    </source>
</evidence>
<dbReference type="RefSeq" id="WP_144407633.1">
    <property type="nucleotide sequence ID" value="NZ_CP007142.1"/>
</dbReference>
<feature type="transmembrane region" description="Helical" evidence="1">
    <location>
        <begin position="20"/>
        <end position="42"/>
    </location>
</feature>
<dbReference type="AlphaFoldDB" id="A0A0C5VKP0"/>
<keyword evidence="1" id="KW-1133">Transmembrane helix</keyword>
<name>A0A0C5VKP0_9GAMM</name>
<reference evidence="2 3" key="1">
    <citation type="submission" date="2014-01" db="EMBL/GenBank/DDBJ databases">
        <title>Full genme sequencing of cellulolytic bacterium Gynuella sunshinyii YC6258T gen. nov., sp. nov.</title>
        <authorList>
            <person name="Khan H."/>
            <person name="Chung E.J."/>
            <person name="Chung Y.R."/>
        </authorList>
    </citation>
    <scope>NUCLEOTIDE SEQUENCE [LARGE SCALE GENOMIC DNA]</scope>
    <source>
        <strain evidence="2 3">YC6258</strain>
    </source>
</reference>